<evidence type="ECO:0000313" key="2">
    <source>
        <dbReference type="EMBL" id="RHH07212.1"/>
    </source>
</evidence>
<name>A0A0I9S1U0_BACFG</name>
<proteinExistence type="predicted"/>
<gene>
    <name evidence="2" type="ORF">DW228_19550</name>
    <name evidence="1" type="ORF">FOC69_02165</name>
</gene>
<dbReference type="InterPro" id="IPR045724">
    <property type="entry name" value="DUF6078"/>
</dbReference>
<dbReference type="EMBL" id="QRJE01000036">
    <property type="protein sequence ID" value="RHH07212.1"/>
    <property type="molecule type" value="Genomic_DNA"/>
</dbReference>
<evidence type="ECO:0000313" key="1">
    <source>
        <dbReference type="EMBL" id="QKH83225.1"/>
    </source>
</evidence>
<protein>
    <submittedName>
        <fullName evidence="2">Uncharacterized protein</fullName>
    </submittedName>
</protein>
<reference evidence="1 4" key="2">
    <citation type="submission" date="2020-05" db="EMBL/GenBank/DDBJ databases">
        <title>FDA dAtabase for Regulatory Grade micrObial Sequences (FDA-ARGOS): Supporting development and validation of Infectious Disease Dx tests.</title>
        <authorList>
            <person name="Bojja K."/>
            <person name="Kessler A."/>
            <person name="Tallon L."/>
            <person name="Sadzewicz L."/>
            <person name="Zhao X."/>
            <person name="Vavikolanu K."/>
            <person name="Mehta A."/>
            <person name="Aluvathingal J."/>
            <person name="Nadendla S."/>
            <person name="Myers T."/>
            <person name="Yan Y."/>
            <person name="Sichtig H."/>
        </authorList>
    </citation>
    <scope>NUCLEOTIDE SEQUENCE [LARGE SCALE GENOMIC DNA]</scope>
    <source>
        <strain evidence="1 4">FDAARGOS_763</strain>
    </source>
</reference>
<dbReference type="Proteomes" id="UP000266644">
    <property type="component" value="Unassembled WGS sequence"/>
</dbReference>
<dbReference type="EMBL" id="CP054003">
    <property type="protein sequence ID" value="QKH83225.1"/>
    <property type="molecule type" value="Genomic_DNA"/>
</dbReference>
<dbReference type="AlphaFoldDB" id="A0A0I9S1U0"/>
<reference evidence="2 3" key="1">
    <citation type="submission" date="2018-08" db="EMBL/GenBank/DDBJ databases">
        <title>A genome reference for cultivated species of the human gut microbiota.</title>
        <authorList>
            <person name="Zou Y."/>
            <person name="Xue W."/>
            <person name="Luo G."/>
        </authorList>
    </citation>
    <scope>NUCLEOTIDE SEQUENCE [LARGE SCALE GENOMIC DNA]</scope>
    <source>
        <strain evidence="2 3">AM18-6</strain>
    </source>
</reference>
<sequence>MEKETFDYSMVPNNFSLCIEQDCPNADTCLRRIAYDHVPASITFLSILNPKANKEATRKKCQHYCSNEKVRYAKGFVRTTGVLTVNAASTFRYKLIATWGIRRYYQKRKGETLLSPVEQLQVISLAQKLGVHQEEYFDNYIEEYKWHNETD</sequence>
<accession>A0A0I9S1U0</accession>
<dbReference type="Proteomes" id="UP000501467">
    <property type="component" value="Chromosome"/>
</dbReference>
<evidence type="ECO:0000313" key="4">
    <source>
        <dbReference type="Proteomes" id="UP000501467"/>
    </source>
</evidence>
<organism evidence="2 3">
    <name type="scientific">Bacteroides fragilis</name>
    <dbReference type="NCBI Taxonomy" id="817"/>
    <lineage>
        <taxon>Bacteria</taxon>
        <taxon>Pseudomonadati</taxon>
        <taxon>Bacteroidota</taxon>
        <taxon>Bacteroidia</taxon>
        <taxon>Bacteroidales</taxon>
        <taxon>Bacteroidaceae</taxon>
        <taxon>Bacteroides</taxon>
    </lineage>
</organism>
<dbReference type="Pfam" id="PF19555">
    <property type="entry name" value="DUF6078"/>
    <property type="match status" value="1"/>
</dbReference>
<evidence type="ECO:0000313" key="3">
    <source>
        <dbReference type="Proteomes" id="UP000266644"/>
    </source>
</evidence>
<dbReference type="RefSeq" id="WP_032541467.1">
    <property type="nucleotide sequence ID" value="NZ_CABJEQ010000001.1"/>
</dbReference>